<dbReference type="Proteomes" id="UP000824151">
    <property type="component" value="Unassembled WGS sequence"/>
</dbReference>
<dbReference type="AlphaFoldDB" id="A0A9D1S358"/>
<proteinExistence type="predicted"/>
<gene>
    <name evidence="1" type="ORF">H9871_03015</name>
</gene>
<evidence type="ECO:0000313" key="1">
    <source>
        <dbReference type="EMBL" id="HIW99092.1"/>
    </source>
</evidence>
<organism evidence="1 2">
    <name type="scientific">Candidatus Nesterenkonia stercoripullorum</name>
    <dbReference type="NCBI Taxonomy" id="2838701"/>
    <lineage>
        <taxon>Bacteria</taxon>
        <taxon>Bacillati</taxon>
        <taxon>Actinomycetota</taxon>
        <taxon>Actinomycetes</taxon>
        <taxon>Micrococcales</taxon>
        <taxon>Micrococcaceae</taxon>
        <taxon>Nesterenkonia</taxon>
    </lineage>
</organism>
<evidence type="ECO:0000313" key="2">
    <source>
        <dbReference type="Proteomes" id="UP000824151"/>
    </source>
</evidence>
<dbReference type="EMBL" id="DXGD01000111">
    <property type="protein sequence ID" value="HIW99092.1"/>
    <property type="molecule type" value="Genomic_DNA"/>
</dbReference>
<accession>A0A9D1S358</accession>
<name>A0A9D1S358_9MICC</name>
<comment type="caution">
    <text evidence="1">The sequence shown here is derived from an EMBL/GenBank/DDBJ whole genome shotgun (WGS) entry which is preliminary data.</text>
</comment>
<dbReference type="CDD" id="cd09871">
    <property type="entry name" value="PIN_MtVapC28-VapC30-like"/>
    <property type="match status" value="1"/>
</dbReference>
<reference evidence="1" key="1">
    <citation type="journal article" date="2021" name="PeerJ">
        <title>Extensive microbial diversity within the chicken gut microbiome revealed by metagenomics and culture.</title>
        <authorList>
            <person name="Gilroy R."/>
            <person name="Ravi A."/>
            <person name="Getino M."/>
            <person name="Pursley I."/>
            <person name="Horton D.L."/>
            <person name="Alikhan N.F."/>
            <person name="Baker D."/>
            <person name="Gharbi K."/>
            <person name="Hall N."/>
            <person name="Watson M."/>
            <person name="Adriaenssens E.M."/>
            <person name="Foster-Nyarko E."/>
            <person name="Jarju S."/>
            <person name="Secka A."/>
            <person name="Antonio M."/>
            <person name="Oren A."/>
            <person name="Chaudhuri R.R."/>
            <person name="La Ragione R."/>
            <person name="Hildebrand F."/>
            <person name="Pallen M.J."/>
        </authorList>
    </citation>
    <scope>NUCLEOTIDE SEQUENCE</scope>
    <source>
        <strain evidence="1">ChiHejej3B27-3195</strain>
    </source>
</reference>
<sequence>MGTTAQLNYGDTFPYALASVTGKPLLYAGSDFSATDVRRAGGAQAM</sequence>
<dbReference type="Gene3D" id="3.40.50.1010">
    <property type="entry name" value="5'-nuclease"/>
    <property type="match status" value="1"/>
</dbReference>
<reference evidence="1" key="2">
    <citation type="submission" date="2021-04" db="EMBL/GenBank/DDBJ databases">
        <authorList>
            <person name="Gilroy R."/>
        </authorList>
    </citation>
    <scope>NUCLEOTIDE SEQUENCE</scope>
    <source>
        <strain evidence="1">ChiHejej3B27-3195</strain>
    </source>
</reference>
<protein>
    <submittedName>
        <fullName evidence="1">Type II toxin-antitoxin system VapC family toxin</fullName>
    </submittedName>
</protein>